<feature type="signal peptide" evidence="2">
    <location>
        <begin position="1"/>
        <end position="31"/>
    </location>
</feature>
<protein>
    <submittedName>
        <fullName evidence="4">DUF305 domain-containing protein</fullName>
    </submittedName>
</protein>
<evidence type="ECO:0000313" key="4">
    <source>
        <dbReference type="EMBL" id="WUS21531.1"/>
    </source>
</evidence>
<dbReference type="Proteomes" id="UP001432292">
    <property type="component" value="Chromosome"/>
</dbReference>
<name>A0ABZ1VE10_9ACTN</name>
<dbReference type="InterPro" id="IPR005183">
    <property type="entry name" value="DUF305_CopM-like"/>
</dbReference>
<keyword evidence="5" id="KW-1185">Reference proteome</keyword>
<evidence type="ECO:0000313" key="5">
    <source>
        <dbReference type="Proteomes" id="UP001432292"/>
    </source>
</evidence>
<gene>
    <name evidence="4" type="ORF">OG727_04045</name>
</gene>
<evidence type="ECO:0000256" key="2">
    <source>
        <dbReference type="SAM" id="SignalP"/>
    </source>
</evidence>
<dbReference type="PANTHER" id="PTHR36933:SF1">
    <property type="entry name" value="SLL0788 PROTEIN"/>
    <property type="match status" value="1"/>
</dbReference>
<feature type="domain" description="DUF305" evidence="3">
    <location>
        <begin position="82"/>
        <end position="224"/>
    </location>
</feature>
<dbReference type="PANTHER" id="PTHR36933">
    <property type="entry name" value="SLL0788 PROTEIN"/>
    <property type="match status" value="1"/>
</dbReference>
<sequence length="227" mass="24290">MVRRTGVRTVKRPRRASVLVAAAGWLVISLALNGCSSGDDAEADRAGGAKVVAPGKPGEQARTLTADEARKARGDDSPNSADFAYIQMMIPHHRQALVMTALAKRYAHDERVGRLAERIAAGQRPEIGAMEGWLTGFGGPRTAGGHHHHGEMPGMATGAQLAQLRAARGEKFDALFLKLMIAHHQGAVSMATELLSGGRNTLAEEMANEVIAQQSAEIGRMRRMQRA</sequence>
<dbReference type="Pfam" id="PF03713">
    <property type="entry name" value="DUF305"/>
    <property type="match status" value="1"/>
</dbReference>
<dbReference type="EMBL" id="CP108473">
    <property type="protein sequence ID" value="WUS21531.1"/>
    <property type="molecule type" value="Genomic_DNA"/>
</dbReference>
<evidence type="ECO:0000259" key="3">
    <source>
        <dbReference type="Pfam" id="PF03713"/>
    </source>
</evidence>
<proteinExistence type="predicted"/>
<feature type="region of interest" description="Disordered" evidence="1">
    <location>
        <begin position="39"/>
        <end position="60"/>
    </location>
</feature>
<organism evidence="4 5">
    <name type="scientific">Streptomyces caniferus</name>
    <dbReference type="NCBI Taxonomy" id="285557"/>
    <lineage>
        <taxon>Bacteria</taxon>
        <taxon>Bacillati</taxon>
        <taxon>Actinomycetota</taxon>
        <taxon>Actinomycetes</taxon>
        <taxon>Kitasatosporales</taxon>
        <taxon>Streptomycetaceae</taxon>
        <taxon>Streptomyces</taxon>
    </lineage>
</organism>
<feature type="chain" id="PRO_5047235866" evidence="2">
    <location>
        <begin position="32"/>
        <end position="227"/>
    </location>
</feature>
<keyword evidence="2" id="KW-0732">Signal</keyword>
<dbReference type="Gene3D" id="1.20.1260.10">
    <property type="match status" value="1"/>
</dbReference>
<dbReference type="RefSeq" id="WP_159473831.1">
    <property type="nucleotide sequence ID" value="NZ_BAAATH010000002.1"/>
</dbReference>
<reference evidence="4" key="1">
    <citation type="submission" date="2022-10" db="EMBL/GenBank/DDBJ databases">
        <title>The complete genomes of actinobacterial strains from the NBC collection.</title>
        <authorList>
            <person name="Joergensen T.S."/>
            <person name="Alvarez Arevalo M."/>
            <person name="Sterndorff E.B."/>
            <person name="Faurdal D."/>
            <person name="Vuksanovic O."/>
            <person name="Mourched A.-S."/>
            <person name="Charusanti P."/>
            <person name="Shaw S."/>
            <person name="Blin K."/>
            <person name="Weber T."/>
        </authorList>
    </citation>
    <scope>NUCLEOTIDE SEQUENCE</scope>
    <source>
        <strain evidence="4">NBC_01256</strain>
    </source>
</reference>
<evidence type="ECO:0000256" key="1">
    <source>
        <dbReference type="SAM" id="MobiDB-lite"/>
    </source>
</evidence>
<accession>A0ABZ1VE10</accession>
<dbReference type="InterPro" id="IPR012347">
    <property type="entry name" value="Ferritin-like"/>
</dbReference>